<accession>A0A9P7YA01</accession>
<keyword evidence="3" id="KW-1185">Reference proteome</keyword>
<feature type="region of interest" description="Disordered" evidence="1">
    <location>
        <begin position="317"/>
        <end position="377"/>
    </location>
</feature>
<comment type="caution">
    <text evidence="2">The sequence shown here is derived from an EMBL/GenBank/DDBJ whole genome shotgun (WGS) entry which is preliminary data.</text>
</comment>
<name>A0A9P7YA01_9HELO</name>
<evidence type="ECO:0000256" key="1">
    <source>
        <dbReference type="SAM" id="MobiDB-lite"/>
    </source>
</evidence>
<protein>
    <submittedName>
        <fullName evidence="2">Uncharacterized protein</fullName>
    </submittedName>
</protein>
<dbReference type="EMBL" id="MU251723">
    <property type="protein sequence ID" value="KAG9229885.1"/>
    <property type="molecule type" value="Genomic_DNA"/>
</dbReference>
<dbReference type="AlphaFoldDB" id="A0A9P7YA01"/>
<dbReference type="Proteomes" id="UP000824998">
    <property type="component" value="Unassembled WGS sequence"/>
</dbReference>
<feature type="compositionally biased region" description="Basic residues" evidence="1">
    <location>
        <begin position="194"/>
        <end position="204"/>
    </location>
</feature>
<evidence type="ECO:0000313" key="2">
    <source>
        <dbReference type="EMBL" id="KAG9229885.1"/>
    </source>
</evidence>
<evidence type="ECO:0000313" key="3">
    <source>
        <dbReference type="Proteomes" id="UP000824998"/>
    </source>
</evidence>
<feature type="region of interest" description="Disordered" evidence="1">
    <location>
        <begin position="193"/>
        <end position="212"/>
    </location>
</feature>
<proteinExistence type="predicted"/>
<organism evidence="2 3">
    <name type="scientific">Amylocarpus encephaloides</name>
    <dbReference type="NCBI Taxonomy" id="45428"/>
    <lineage>
        <taxon>Eukaryota</taxon>
        <taxon>Fungi</taxon>
        <taxon>Dikarya</taxon>
        <taxon>Ascomycota</taxon>
        <taxon>Pezizomycotina</taxon>
        <taxon>Leotiomycetes</taxon>
        <taxon>Helotiales</taxon>
        <taxon>Helotiales incertae sedis</taxon>
        <taxon>Amylocarpus</taxon>
    </lineage>
</organism>
<sequence length="377" mass="40442">MSREALRLKLEVNHVSYTAVPLPKAAHLLALSQYETTLGILRNETEQRSTVNPAYSPSNDHPYHTLCAGRSHIAWLIPSLSSVAPFQDLQAKFPKQAPKEELTKEEPPSPEITALEPSQIAKISGDGMVRLAVVAAETGMKPLGKAAGTRKSLTLPMGTGMPPLAAEGATNGTPPPPPPPFPMPMCTGMPPLHHQSKPSNKRWAKASGKSKNQRRCRLWPLKVVGQWTKGRGRERALKLIPWRKLRRKLKAKPRKWGWGKGRGEAAPKKDASVGTTAVYLPVEMPGDAAEVPAMMIMAMAVTEMVNNCIAMTGGGLAEAAPTSPARGGEGEMNNGAVMSEGAPEADTQATYAPDVVNEAPKENGAGAMLLTTLRRSR</sequence>
<gene>
    <name evidence="2" type="ORF">BJ875DRAFT_521685</name>
</gene>
<reference evidence="2" key="1">
    <citation type="journal article" date="2021" name="IMA Fungus">
        <title>Genomic characterization of three marine fungi, including Emericellopsis atlantica sp. nov. with signatures of a generalist lifestyle and marine biomass degradation.</title>
        <authorList>
            <person name="Hagestad O.C."/>
            <person name="Hou L."/>
            <person name="Andersen J.H."/>
            <person name="Hansen E.H."/>
            <person name="Altermark B."/>
            <person name="Li C."/>
            <person name="Kuhnert E."/>
            <person name="Cox R.J."/>
            <person name="Crous P.W."/>
            <person name="Spatafora J.W."/>
            <person name="Lail K."/>
            <person name="Amirebrahimi M."/>
            <person name="Lipzen A."/>
            <person name="Pangilinan J."/>
            <person name="Andreopoulos W."/>
            <person name="Hayes R.D."/>
            <person name="Ng V."/>
            <person name="Grigoriev I.V."/>
            <person name="Jackson S.A."/>
            <person name="Sutton T.D.S."/>
            <person name="Dobson A.D.W."/>
            <person name="Rama T."/>
        </authorList>
    </citation>
    <scope>NUCLEOTIDE SEQUENCE</scope>
    <source>
        <strain evidence="2">TRa018bII</strain>
    </source>
</reference>